<evidence type="ECO:0000256" key="4">
    <source>
        <dbReference type="ARBA" id="ARBA00022801"/>
    </source>
</evidence>
<dbReference type="PRINTS" id="PR00722">
    <property type="entry name" value="CHYMOTRYPSIN"/>
</dbReference>
<name>A0A834IFC6_RHYFE</name>
<dbReference type="EC" id="3.4.21.-" evidence="11"/>
<dbReference type="SMART" id="SM00020">
    <property type="entry name" value="Tryp_SPc"/>
    <property type="match status" value="1"/>
</dbReference>
<dbReference type="Gene3D" id="3.30.1640.30">
    <property type="match status" value="1"/>
</dbReference>
<proteinExistence type="inferred from homology"/>
<keyword evidence="7" id="KW-0865">Zymogen</keyword>
<dbReference type="GO" id="GO:0005576">
    <property type="term" value="C:extracellular region"/>
    <property type="evidence" value="ECO:0007669"/>
    <property type="project" value="UniProtKB-SubCell"/>
</dbReference>
<dbReference type="OrthoDB" id="8250810at2759"/>
<evidence type="ECO:0000256" key="8">
    <source>
        <dbReference type="ARBA" id="ARBA00023157"/>
    </source>
</evidence>
<dbReference type="InterPro" id="IPR009003">
    <property type="entry name" value="Peptidase_S1_PA"/>
</dbReference>
<dbReference type="Pfam" id="PF00089">
    <property type="entry name" value="Trypsin"/>
    <property type="match status" value="1"/>
</dbReference>
<dbReference type="GO" id="GO:0046872">
    <property type="term" value="F:metal ion binding"/>
    <property type="evidence" value="ECO:0007669"/>
    <property type="project" value="UniProtKB-KW"/>
</dbReference>
<dbReference type="FunFam" id="2.40.10.10:FF:000078">
    <property type="entry name" value="Serine protease H137"/>
    <property type="match status" value="1"/>
</dbReference>
<feature type="domain" description="Clip" evidence="14">
    <location>
        <begin position="37"/>
        <end position="90"/>
    </location>
</feature>
<gene>
    <name evidence="15" type="ORF">GWI33_006745</name>
</gene>
<dbReference type="PROSITE" id="PS50240">
    <property type="entry name" value="TRYPSIN_DOM"/>
    <property type="match status" value="1"/>
</dbReference>
<evidence type="ECO:0000256" key="6">
    <source>
        <dbReference type="ARBA" id="ARBA00022837"/>
    </source>
</evidence>
<dbReference type="GO" id="GO:0004252">
    <property type="term" value="F:serine-type endopeptidase activity"/>
    <property type="evidence" value="ECO:0007669"/>
    <property type="project" value="UniProtKB-UniRule"/>
</dbReference>
<dbReference type="PROSITE" id="PS00135">
    <property type="entry name" value="TRYPSIN_SER"/>
    <property type="match status" value="1"/>
</dbReference>
<dbReference type="InterPro" id="IPR043504">
    <property type="entry name" value="Peptidase_S1_PA_chymotrypsin"/>
</dbReference>
<evidence type="ECO:0000256" key="10">
    <source>
        <dbReference type="ARBA" id="ARBA00024195"/>
    </source>
</evidence>
<keyword evidence="3" id="KW-0732">Signal</keyword>
<evidence type="ECO:0000256" key="2">
    <source>
        <dbReference type="ARBA" id="ARBA00022723"/>
    </source>
</evidence>
<dbReference type="Proteomes" id="UP000625711">
    <property type="component" value="Unassembled WGS sequence"/>
</dbReference>
<dbReference type="InterPro" id="IPR033116">
    <property type="entry name" value="TRYPSIN_SER"/>
</dbReference>
<evidence type="ECO:0000313" key="15">
    <source>
        <dbReference type="EMBL" id="KAF7279785.1"/>
    </source>
</evidence>
<dbReference type="PANTHER" id="PTHR24256">
    <property type="entry name" value="TRYPTASE-RELATED"/>
    <property type="match status" value="1"/>
</dbReference>
<keyword evidence="12" id="KW-0964">Secreted</keyword>
<keyword evidence="2" id="KW-0479">Metal-binding</keyword>
<reference evidence="15" key="1">
    <citation type="submission" date="2020-08" db="EMBL/GenBank/DDBJ databases">
        <title>Genome sequencing and assembly of the red palm weevil Rhynchophorus ferrugineus.</title>
        <authorList>
            <person name="Dias G.B."/>
            <person name="Bergman C.M."/>
            <person name="Manee M."/>
        </authorList>
    </citation>
    <scope>NUCLEOTIDE SEQUENCE</scope>
    <source>
        <strain evidence="15">AA-2017</strain>
        <tissue evidence="15">Whole larva</tissue>
    </source>
</reference>
<evidence type="ECO:0000256" key="1">
    <source>
        <dbReference type="ARBA" id="ARBA00022670"/>
    </source>
</evidence>
<comment type="subcellular location">
    <subcellularLocation>
        <location evidence="12">Secreted</location>
    </subcellularLocation>
</comment>
<dbReference type="PROSITE" id="PS00134">
    <property type="entry name" value="TRYPSIN_HIS"/>
    <property type="match status" value="1"/>
</dbReference>
<evidence type="ECO:0000256" key="9">
    <source>
        <dbReference type="ARBA" id="ARBA00023180"/>
    </source>
</evidence>
<evidence type="ECO:0000313" key="16">
    <source>
        <dbReference type="Proteomes" id="UP000625711"/>
    </source>
</evidence>
<dbReference type="InterPro" id="IPR051487">
    <property type="entry name" value="Ser/Thr_Proteases_Immune/Dev"/>
</dbReference>
<keyword evidence="9" id="KW-0325">Glycoprotein</keyword>
<evidence type="ECO:0000256" key="5">
    <source>
        <dbReference type="ARBA" id="ARBA00022825"/>
    </source>
</evidence>
<evidence type="ECO:0000256" key="3">
    <source>
        <dbReference type="ARBA" id="ARBA00022729"/>
    </source>
</evidence>
<evidence type="ECO:0000256" key="11">
    <source>
        <dbReference type="RuleBase" id="RU363034"/>
    </source>
</evidence>
<dbReference type="EMBL" id="JAACXV010000340">
    <property type="protein sequence ID" value="KAF7279785.1"/>
    <property type="molecule type" value="Genomic_DNA"/>
</dbReference>
<comment type="caution">
    <text evidence="15">The sequence shown here is derived from an EMBL/GenBank/DDBJ whole genome shotgun (WGS) entry which is preliminary data.</text>
</comment>
<keyword evidence="4 11" id="KW-0378">Hydrolase</keyword>
<dbReference type="InterPro" id="IPR001314">
    <property type="entry name" value="Peptidase_S1A"/>
</dbReference>
<protein>
    <recommendedName>
        <fullName evidence="12">CLIP domain-containing serine protease</fullName>
        <ecNumber evidence="11">3.4.21.-</ecNumber>
    </recommendedName>
</protein>
<dbReference type="Gene3D" id="2.40.10.10">
    <property type="entry name" value="Trypsin-like serine proteases"/>
    <property type="match status" value="2"/>
</dbReference>
<keyword evidence="6" id="KW-0106">Calcium</keyword>
<dbReference type="InterPro" id="IPR018114">
    <property type="entry name" value="TRYPSIN_HIS"/>
</dbReference>
<evidence type="ECO:0000256" key="7">
    <source>
        <dbReference type="ARBA" id="ARBA00023145"/>
    </source>
</evidence>
<sequence length="404" mass="44738">MAFSPNSICLVVLAFTVFLVVDGGIISRYLVSYEDTICTPPLGDICIEIRQCPFFSELLDRSPKPRPRSIVKIIRDHQCGFENNKPKVCCITSTTTSTTTSTVQLHTDPPREHRTSNLPDMFQTIKRHLTLHKNYPLLPTTACGPISSNSRITSGKKTSLEEFPWMALIAYNTPDVGIEFRCGGTIISDRYVLTAAHCVHNSSTIIGVRLGEYDINNNKQDCDGNYCSPPVQDFYIDETVIHKNYDPKTFDNDIALLRLSVAANFSYANVQPICLPVEEINDDLSGKFAVISGWGVTEEGHKSPVLLKASVPVIPIETCKNLYKRFTNLTDRQICAGGYKGQDSCKGDSGGPMMYVGLIQGTPRFIQYGIVSFGPSECGTDGQPGIYTRVGSYLTWILDHIRPD</sequence>
<comment type="domain">
    <text evidence="12">The clip domain consists of 35-55 residues which are 'knitted' together usually by 3 conserved disulfide bonds forming a clip-like compact structure.</text>
</comment>
<dbReference type="AlphaFoldDB" id="A0A834IFC6"/>
<feature type="domain" description="Peptidase S1" evidence="13">
    <location>
        <begin position="152"/>
        <end position="402"/>
    </location>
</feature>
<evidence type="ECO:0000259" key="14">
    <source>
        <dbReference type="PROSITE" id="PS51888"/>
    </source>
</evidence>
<dbReference type="CDD" id="cd00190">
    <property type="entry name" value="Tryp_SPc"/>
    <property type="match status" value="1"/>
</dbReference>
<accession>A0A834IFC6</accession>
<keyword evidence="5 11" id="KW-0720">Serine protease</keyword>
<evidence type="ECO:0000259" key="13">
    <source>
        <dbReference type="PROSITE" id="PS50240"/>
    </source>
</evidence>
<keyword evidence="1 11" id="KW-0645">Protease</keyword>
<keyword evidence="16" id="KW-1185">Reference proteome</keyword>
<organism evidence="15 16">
    <name type="scientific">Rhynchophorus ferrugineus</name>
    <name type="common">Red palm weevil</name>
    <name type="synonym">Curculio ferrugineus</name>
    <dbReference type="NCBI Taxonomy" id="354439"/>
    <lineage>
        <taxon>Eukaryota</taxon>
        <taxon>Metazoa</taxon>
        <taxon>Ecdysozoa</taxon>
        <taxon>Arthropoda</taxon>
        <taxon>Hexapoda</taxon>
        <taxon>Insecta</taxon>
        <taxon>Pterygota</taxon>
        <taxon>Neoptera</taxon>
        <taxon>Endopterygota</taxon>
        <taxon>Coleoptera</taxon>
        <taxon>Polyphaga</taxon>
        <taxon>Cucujiformia</taxon>
        <taxon>Curculionidae</taxon>
        <taxon>Dryophthorinae</taxon>
        <taxon>Rhynchophorus</taxon>
    </lineage>
</organism>
<dbReference type="InterPro" id="IPR038565">
    <property type="entry name" value="CLIP_sf"/>
</dbReference>
<dbReference type="PROSITE" id="PS51888">
    <property type="entry name" value="CLIP"/>
    <property type="match status" value="1"/>
</dbReference>
<dbReference type="InterPro" id="IPR001254">
    <property type="entry name" value="Trypsin_dom"/>
</dbReference>
<dbReference type="GO" id="GO:0006508">
    <property type="term" value="P:proteolysis"/>
    <property type="evidence" value="ECO:0007669"/>
    <property type="project" value="UniProtKB-KW"/>
</dbReference>
<dbReference type="FunFam" id="2.40.10.10:FF:000028">
    <property type="entry name" value="Serine protease easter"/>
    <property type="match status" value="1"/>
</dbReference>
<comment type="similarity">
    <text evidence="10 12">Belongs to the peptidase S1 family. CLIP subfamily.</text>
</comment>
<dbReference type="SUPFAM" id="SSF50494">
    <property type="entry name" value="Trypsin-like serine proteases"/>
    <property type="match status" value="1"/>
</dbReference>
<evidence type="ECO:0000256" key="12">
    <source>
        <dbReference type="RuleBase" id="RU366078"/>
    </source>
</evidence>
<keyword evidence="8" id="KW-1015">Disulfide bond</keyword>
<dbReference type="Pfam" id="PF12032">
    <property type="entry name" value="CLIP"/>
    <property type="match status" value="1"/>
</dbReference>
<dbReference type="GO" id="GO:0051604">
    <property type="term" value="P:protein maturation"/>
    <property type="evidence" value="ECO:0007669"/>
    <property type="project" value="UniProtKB-ARBA"/>
</dbReference>
<dbReference type="InterPro" id="IPR022700">
    <property type="entry name" value="CLIP"/>
</dbReference>